<feature type="compositionally biased region" description="Polar residues" evidence="1">
    <location>
        <begin position="44"/>
        <end position="56"/>
    </location>
</feature>
<dbReference type="AlphaFoldDB" id="A0A6A6WVS0"/>
<gene>
    <name evidence="2" type="ORF">K505DRAFT_342476</name>
</gene>
<accession>A0A6A6WVS0</accession>
<evidence type="ECO:0000313" key="3">
    <source>
        <dbReference type="Proteomes" id="UP000799757"/>
    </source>
</evidence>
<protein>
    <submittedName>
        <fullName evidence="2">Uncharacterized protein</fullName>
    </submittedName>
</protein>
<organism evidence="2 3">
    <name type="scientific">Melanomma pulvis-pyrius CBS 109.77</name>
    <dbReference type="NCBI Taxonomy" id="1314802"/>
    <lineage>
        <taxon>Eukaryota</taxon>
        <taxon>Fungi</taxon>
        <taxon>Dikarya</taxon>
        <taxon>Ascomycota</taxon>
        <taxon>Pezizomycotina</taxon>
        <taxon>Dothideomycetes</taxon>
        <taxon>Pleosporomycetidae</taxon>
        <taxon>Pleosporales</taxon>
        <taxon>Melanommataceae</taxon>
        <taxon>Melanomma</taxon>
    </lineage>
</organism>
<evidence type="ECO:0000256" key="1">
    <source>
        <dbReference type="SAM" id="MobiDB-lite"/>
    </source>
</evidence>
<proteinExistence type="predicted"/>
<feature type="region of interest" description="Disordered" evidence="1">
    <location>
        <begin position="36"/>
        <end position="78"/>
    </location>
</feature>
<dbReference type="EMBL" id="MU002258">
    <property type="protein sequence ID" value="KAF2787998.1"/>
    <property type="molecule type" value="Genomic_DNA"/>
</dbReference>
<sequence>MPLNINGSQVRDDLVQRTRWAAVWLRCAYQNLRGRNPGVPRIPSGSSLQEPNVRQVSSSRSSREIHQQPASRSSTPLDEGWAFVDSLSDPLKCIAVEPETCQPVWVPVSDPRSSIIPADLVPVVVGDMVQARIDAFMRNQKLLPPPQHIPINIEAIGEEHMSRPSSTLEE</sequence>
<name>A0A6A6WVS0_9PLEO</name>
<reference evidence="2" key="1">
    <citation type="journal article" date="2020" name="Stud. Mycol.">
        <title>101 Dothideomycetes genomes: a test case for predicting lifestyles and emergence of pathogens.</title>
        <authorList>
            <person name="Haridas S."/>
            <person name="Albert R."/>
            <person name="Binder M."/>
            <person name="Bloem J."/>
            <person name="Labutti K."/>
            <person name="Salamov A."/>
            <person name="Andreopoulos B."/>
            <person name="Baker S."/>
            <person name="Barry K."/>
            <person name="Bills G."/>
            <person name="Bluhm B."/>
            <person name="Cannon C."/>
            <person name="Castanera R."/>
            <person name="Culley D."/>
            <person name="Daum C."/>
            <person name="Ezra D."/>
            <person name="Gonzalez J."/>
            <person name="Henrissat B."/>
            <person name="Kuo A."/>
            <person name="Liang C."/>
            <person name="Lipzen A."/>
            <person name="Lutzoni F."/>
            <person name="Magnuson J."/>
            <person name="Mondo S."/>
            <person name="Nolan M."/>
            <person name="Ohm R."/>
            <person name="Pangilinan J."/>
            <person name="Park H.-J."/>
            <person name="Ramirez L."/>
            <person name="Alfaro M."/>
            <person name="Sun H."/>
            <person name="Tritt A."/>
            <person name="Yoshinaga Y."/>
            <person name="Zwiers L.-H."/>
            <person name="Turgeon B."/>
            <person name="Goodwin S."/>
            <person name="Spatafora J."/>
            <person name="Crous P."/>
            <person name="Grigoriev I."/>
        </authorList>
    </citation>
    <scope>NUCLEOTIDE SEQUENCE</scope>
    <source>
        <strain evidence="2">CBS 109.77</strain>
    </source>
</reference>
<evidence type="ECO:0000313" key="2">
    <source>
        <dbReference type="EMBL" id="KAF2787998.1"/>
    </source>
</evidence>
<dbReference type="Proteomes" id="UP000799757">
    <property type="component" value="Unassembled WGS sequence"/>
</dbReference>
<keyword evidence="3" id="KW-1185">Reference proteome</keyword>